<protein>
    <submittedName>
        <fullName evidence="2">Transcriptional regulator ATRX homolog</fullName>
    </submittedName>
</protein>
<gene>
    <name evidence="2" type="ORF">ElyMa_001475900</name>
</gene>
<feature type="compositionally biased region" description="Low complexity" evidence="1">
    <location>
        <begin position="153"/>
        <end position="166"/>
    </location>
</feature>
<proteinExistence type="predicted"/>
<sequence length="390" mass="41451">MQTFPCGHKVVCRKCLIKTIQVAVSQRCLPLRCVICRNRILRLQHTSASATATSLAQPLQHQQRQHQVGLQEKSAIGHMLSSPSSSSSPPSSYYSSGSPIAPGCATAGSLTLTPIVIRSFTSSNQDSHSLLNGMVSLGNGQVYSGGYPPTSPRSPSTLSNTSGSSSKRPVGNFTDQPEISREYSSMQDMAIADDMWKRVSPPPPATDMEAFVYSHNDALNLHIAKPTPHYSSTSKSADQDCCQHDNSIQTQNIPKSSLSSSSRKCRSSIMGKREASNKNSGGTSNASSGGRQVGKSNGKAIFSTKSPSVSTSSAAAFIPGQAVKIHPETMAQPNGFMTSPQSAPPVGSLATSIPSSSPTRISKSNISASTFIAKFLPKSSRRRYSCLRHE</sequence>
<dbReference type="Proteomes" id="UP000762676">
    <property type="component" value="Unassembled WGS sequence"/>
</dbReference>
<feature type="region of interest" description="Disordered" evidence="1">
    <location>
        <begin position="247"/>
        <end position="306"/>
    </location>
</feature>
<dbReference type="AlphaFoldDB" id="A0AAV4J1D8"/>
<accession>A0AAV4J1D8</accession>
<feature type="compositionally biased region" description="Low complexity" evidence="1">
    <location>
        <begin position="277"/>
        <end position="290"/>
    </location>
</feature>
<reference evidence="2 3" key="1">
    <citation type="journal article" date="2021" name="Elife">
        <title>Chloroplast acquisition without the gene transfer in kleptoplastic sea slugs, Plakobranchus ocellatus.</title>
        <authorList>
            <person name="Maeda T."/>
            <person name="Takahashi S."/>
            <person name="Yoshida T."/>
            <person name="Shimamura S."/>
            <person name="Takaki Y."/>
            <person name="Nagai Y."/>
            <person name="Toyoda A."/>
            <person name="Suzuki Y."/>
            <person name="Arimoto A."/>
            <person name="Ishii H."/>
            <person name="Satoh N."/>
            <person name="Nishiyama T."/>
            <person name="Hasebe M."/>
            <person name="Maruyama T."/>
            <person name="Minagawa J."/>
            <person name="Obokata J."/>
            <person name="Shigenobu S."/>
        </authorList>
    </citation>
    <scope>NUCLEOTIDE SEQUENCE [LARGE SCALE GENOMIC DNA]</scope>
</reference>
<dbReference type="EMBL" id="BMAT01002918">
    <property type="protein sequence ID" value="GFS16589.1"/>
    <property type="molecule type" value="Genomic_DNA"/>
</dbReference>
<evidence type="ECO:0000313" key="3">
    <source>
        <dbReference type="Proteomes" id="UP000762676"/>
    </source>
</evidence>
<comment type="caution">
    <text evidence="2">The sequence shown here is derived from an EMBL/GenBank/DDBJ whole genome shotgun (WGS) entry which is preliminary data.</text>
</comment>
<evidence type="ECO:0000256" key="1">
    <source>
        <dbReference type="SAM" id="MobiDB-lite"/>
    </source>
</evidence>
<organism evidence="2 3">
    <name type="scientific">Elysia marginata</name>
    <dbReference type="NCBI Taxonomy" id="1093978"/>
    <lineage>
        <taxon>Eukaryota</taxon>
        <taxon>Metazoa</taxon>
        <taxon>Spiralia</taxon>
        <taxon>Lophotrochozoa</taxon>
        <taxon>Mollusca</taxon>
        <taxon>Gastropoda</taxon>
        <taxon>Heterobranchia</taxon>
        <taxon>Euthyneura</taxon>
        <taxon>Panpulmonata</taxon>
        <taxon>Sacoglossa</taxon>
        <taxon>Placobranchoidea</taxon>
        <taxon>Plakobranchidae</taxon>
        <taxon>Elysia</taxon>
    </lineage>
</organism>
<evidence type="ECO:0000313" key="2">
    <source>
        <dbReference type="EMBL" id="GFS16589.1"/>
    </source>
</evidence>
<keyword evidence="3" id="KW-1185">Reference proteome</keyword>
<name>A0AAV4J1D8_9GAST</name>
<feature type="compositionally biased region" description="Low complexity" evidence="1">
    <location>
        <begin position="351"/>
        <end position="361"/>
    </location>
</feature>
<feature type="region of interest" description="Disordered" evidence="1">
    <location>
        <begin position="331"/>
        <end position="361"/>
    </location>
</feature>
<feature type="compositionally biased region" description="Polar residues" evidence="1">
    <location>
        <begin position="331"/>
        <end position="341"/>
    </location>
</feature>
<feature type="region of interest" description="Disordered" evidence="1">
    <location>
        <begin position="142"/>
        <end position="181"/>
    </location>
</feature>